<dbReference type="AlphaFoldDB" id="A0AAD4XLZ6"/>
<proteinExistence type="predicted"/>
<evidence type="ECO:0000313" key="1">
    <source>
        <dbReference type="EMBL" id="KAI3931799.1"/>
    </source>
</evidence>
<organism evidence="1 2">
    <name type="scientific">Papaver atlanticum</name>
    <dbReference type="NCBI Taxonomy" id="357466"/>
    <lineage>
        <taxon>Eukaryota</taxon>
        <taxon>Viridiplantae</taxon>
        <taxon>Streptophyta</taxon>
        <taxon>Embryophyta</taxon>
        <taxon>Tracheophyta</taxon>
        <taxon>Spermatophyta</taxon>
        <taxon>Magnoliopsida</taxon>
        <taxon>Ranunculales</taxon>
        <taxon>Papaveraceae</taxon>
        <taxon>Papaveroideae</taxon>
        <taxon>Papaver</taxon>
    </lineage>
</organism>
<name>A0AAD4XLZ6_9MAGN</name>
<dbReference type="EMBL" id="JAJJMB010007130">
    <property type="protein sequence ID" value="KAI3931799.1"/>
    <property type="molecule type" value="Genomic_DNA"/>
</dbReference>
<gene>
    <name evidence="1" type="ORF">MKW98_012209</name>
</gene>
<dbReference type="Proteomes" id="UP001202328">
    <property type="component" value="Unassembled WGS sequence"/>
</dbReference>
<protein>
    <submittedName>
        <fullName evidence="1">Uncharacterized protein</fullName>
    </submittedName>
</protein>
<sequence>MEKLLDNLFEKAPVGTMNKITQLEPQSSPHPFKPVDVSEIFDVSDVKSTFVSSIAISAKELYAQLNQKSLPKKCKVFLSSNHISISSLVNSPADKINVMVETGVPISFGIRGKSLMMWLKIIAEGDEICPLYVAYQPVENLLILAAGGAKNIIKTFPYMNMSEHVNLLCGALENKTELRV</sequence>
<comment type="caution">
    <text evidence="1">The sequence shown here is derived from an EMBL/GenBank/DDBJ whole genome shotgun (WGS) entry which is preliminary data.</text>
</comment>
<accession>A0AAD4XLZ6</accession>
<keyword evidence="2" id="KW-1185">Reference proteome</keyword>
<evidence type="ECO:0000313" key="2">
    <source>
        <dbReference type="Proteomes" id="UP001202328"/>
    </source>
</evidence>
<reference evidence="1" key="1">
    <citation type="submission" date="2022-04" db="EMBL/GenBank/DDBJ databases">
        <title>A functionally conserved STORR gene fusion in Papaver species that diverged 16.8 million years ago.</title>
        <authorList>
            <person name="Catania T."/>
        </authorList>
    </citation>
    <scope>NUCLEOTIDE SEQUENCE</scope>
    <source>
        <strain evidence="1">S-188037</strain>
    </source>
</reference>